<evidence type="ECO:0000313" key="2">
    <source>
        <dbReference type="Proteomes" id="UP001054252"/>
    </source>
</evidence>
<accession>A0AAV5KHQ5</accession>
<protein>
    <submittedName>
        <fullName evidence="1">Uncharacterized protein</fullName>
    </submittedName>
</protein>
<keyword evidence="2" id="KW-1185">Reference proteome</keyword>
<organism evidence="1 2">
    <name type="scientific">Rubroshorea leprosula</name>
    <dbReference type="NCBI Taxonomy" id="152421"/>
    <lineage>
        <taxon>Eukaryota</taxon>
        <taxon>Viridiplantae</taxon>
        <taxon>Streptophyta</taxon>
        <taxon>Embryophyta</taxon>
        <taxon>Tracheophyta</taxon>
        <taxon>Spermatophyta</taxon>
        <taxon>Magnoliopsida</taxon>
        <taxon>eudicotyledons</taxon>
        <taxon>Gunneridae</taxon>
        <taxon>Pentapetalae</taxon>
        <taxon>rosids</taxon>
        <taxon>malvids</taxon>
        <taxon>Malvales</taxon>
        <taxon>Dipterocarpaceae</taxon>
        <taxon>Rubroshorea</taxon>
    </lineage>
</organism>
<comment type="caution">
    <text evidence="1">The sequence shown here is derived from an EMBL/GenBank/DDBJ whole genome shotgun (WGS) entry which is preliminary data.</text>
</comment>
<dbReference type="AlphaFoldDB" id="A0AAV5KHQ5"/>
<sequence length="90" mass="10708">MPQAAGFLNPYLQPLNPFIFPPFPQHQIWVPLQVPTYLTSCPMPVKPTTMMKKKEMRLQMIRMRIEVRRKMDLVRTVNRKKEKGKERELG</sequence>
<proteinExistence type="predicted"/>
<reference evidence="1 2" key="1">
    <citation type="journal article" date="2021" name="Commun. Biol.">
        <title>The genome of Shorea leprosula (Dipterocarpaceae) highlights the ecological relevance of drought in aseasonal tropical rainforests.</title>
        <authorList>
            <person name="Ng K.K.S."/>
            <person name="Kobayashi M.J."/>
            <person name="Fawcett J.A."/>
            <person name="Hatakeyama M."/>
            <person name="Paape T."/>
            <person name="Ng C.H."/>
            <person name="Ang C.C."/>
            <person name="Tnah L.H."/>
            <person name="Lee C.T."/>
            <person name="Nishiyama T."/>
            <person name="Sese J."/>
            <person name="O'Brien M.J."/>
            <person name="Copetti D."/>
            <person name="Mohd Noor M.I."/>
            <person name="Ong R.C."/>
            <person name="Putra M."/>
            <person name="Sireger I.Z."/>
            <person name="Indrioko S."/>
            <person name="Kosugi Y."/>
            <person name="Izuno A."/>
            <person name="Isagi Y."/>
            <person name="Lee S.L."/>
            <person name="Shimizu K.K."/>
        </authorList>
    </citation>
    <scope>NUCLEOTIDE SEQUENCE [LARGE SCALE GENOMIC DNA]</scope>
    <source>
        <strain evidence="1">214</strain>
    </source>
</reference>
<dbReference type="Proteomes" id="UP001054252">
    <property type="component" value="Unassembled WGS sequence"/>
</dbReference>
<evidence type="ECO:0000313" key="1">
    <source>
        <dbReference type="EMBL" id="GKV24115.1"/>
    </source>
</evidence>
<dbReference type="EMBL" id="BPVZ01000064">
    <property type="protein sequence ID" value="GKV24115.1"/>
    <property type="molecule type" value="Genomic_DNA"/>
</dbReference>
<gene>
    <name evidence="1" type="ORF">SLEP1_g33766</name>
</gene>
<name>A0AAV5KHQ5_9ROSI</name>